<keyword evidence="2" id="KW-1185">Reference proteome</keyword>
<comment type="caution">
    <text evidence="1">The sequence shown here is derived from an EMBL/GenBank/DDBJ whole genome shotgun (WGS) entry which is preliminary data.</text>
</comment>
<sequence>MFCLDKSGVSRVTGVPSKYWGQGFSPRGEKSRFVLPADFRNTVRAASDDQRILCLDKHHKLPCLVGFGLSRAESFADQILHEERVALERGEPFDPDERAAQLYGFLRTTFDESGRFVLPDHLAEQAQVGEALYFHGGGSNFTIWSPDVLFAMGPGWDSAKATCRALMAEGQGRGGRGKRK</sequence>
<dbReference type="Proteomes" id="UP000004728">
    <property type="component" value="Unassembled WGS sequence"/>
</dbReference>
<dbReference type="InterPro" id="IPR038619">
    <property type="entry name" value="MraZ_sf"/>
</dbReference>
<accession>F1ZD61</accession>
<dbReference type="HOGENOM" id="CLU_107907_3_0_5"/>
<dbReference type="OrthoDB" id="9807753at2"/>
<dbReference type="Gene3D" id="3.40.1550.20">
    <property type="entry name" value="Transcriptional regulator MraZ domain"/>
    <property type="match status" value="1"/>
</dbReference>
<dbReference type="InterPro" id="IPR037914">
    <property type="entry name" value="SpoVT-AbrB_sf"/>
</dbReference>
<dbReference type="InParanoid" id="F1ZD61"/>
<dbReference type="eggNOG" id="COG2001">
    <property type="taxonomic scope" value="Bacteria"/>
</dbReference>
<evidence type="ECO:0000313" key="2">
    <source>
        <dbReference type="Proteomes" id="UP000004728"/>
    </source>
</evidence>
<evidence type="ECO:0008006" key="3">
    <source>
        <dbReference type="Google" id="ProtNLM"/>
    </source>
</evidence>
<name>F1ZD61_9SPHN</name>
<gene>
    <name evidence="1" type="ORF">Y88_3653</name>
</gene>
<dbReference type="RefSeq" id="WP_008071589.1">
    <property type="nucleotide sequence ID" value="NZ_AQWK01000004.1"/>
</dbReference>
<reference evidence="1 2" key="1">
    <citation type="journal article" date="2012" name="J. Bacteriol.">
        <title>Draft Genome Sequence of Novosphingobium nitrogenifigens Y88T.</title>
        <authorList>
            <person name="Strabala T.J."/>
            <person name="Macdonald L."/>
            <person name="Liu V."/>
            <person name="Smit A.M."/>
        </authorList>
    </citation>
    <scope>NUCLEOTIDE SEQUENCE [LARGE SCALE GENOMIC DNA]</scope>
    <source>
        <strain evidence="1 2">DSM 19370</strain>
    </source>
</reference>
<protein>
    <recommendedName>
        <fullName evidence="3">SpoVT-AbrB domain-containing protein</fullName>
    </recommendedName>
</protein>
<dbReference type="AlphaFoldDB" id="F1ZD61"/>
<dbReference type="STRING" id="983920.Y88_3653"/>
<dbReference type="EMBL" id="AEWJ01000065">
    <property type="protein sequence ID" value="EGD57344.1"/>
    <property type="molecule type" value="Genomic_DNA"/>
</dbReference>
<dbReference type="SUPFAM" id="SSF89447">
    <property type="entry name" value="AbrB/MazE/MraZ-like"/>
    <property type="match status" value="1"/>
</dbReference>
<proteinExistence type="predicted"/>
<dbReference type="InterPro" id="IPR035644">
    <property type="entry name" value="MraZ_C"/>
</dbReference>
<dbReference type="CDD" id="cd16321">
    <property type="entry name" value="MraZ_C"/>
    <property type="match status" value="1"/>
</dbReference>
<organism evidence="1 2">
    <name type="scientific">Novosphingobium nitrogenifigens DSM 19370</name>
    <dbReference type="NCBI Taxonomy" id="983920"/>
    <lineage>
        <taxon>Bacteria</taxon>
        <taxon>Pseudomonadati</taxon>
        <taxon>Pseudomonadota</taxon>
        <taxon>Alphaproteobacteria</taxon>
        <taxon>Sphingomonadales</taxon>
        <taxon>Sphingomonadaceae</taxon>
        <taxon>Novosphingobium</taxon>
    </lineage>
</organism>
<evidence type="ECO:0000313" key="1">
    <source>
        <dbReference type="EMBL" id="EGD57344.1"/>
    </source>
</evidence>